<feature type="domain" description="Cyclic nucleotide-binding" evidence="4">
    <location>
        <begin position="401"/>
        <end position="451"/>
    </location>
</feature>
<dbReference type="PANTHER" id="PTHR11635">
    <property type="entry name" value="CAMP-DEPENDENT PROTEIN KINASE REGULATORY CHAIN"/>
    <property type="match status" value="1"/>
</dbReference>
<feature type="non-terminal residue" evidence="5">
    <location>
        <position position="451"/>
    </location>
</feature>
<organism evidence="5 6">
    <name type="scientific">Nesidiocoris tenuis</name>
    <dbReference type="NCBI Taxonomy" id="355587"/>
    <lineage>
        <taxon>Eukaryota</taxon>
        <taxon>Metazoa</taxon>
        <taxon>Ecdysozoa</taxon>
        <taxon>Arthropoda</taxon>
        <taxon>Hexapoda</taxon>
        <taxon>Insecta</taxon>
        <taxon>Pterygota</taxon>
        <taxon>Neoptera</taxon>
        <taxon>Paraneoptera</taxon>
        <taxon>Hemiptera</taxon>
        <taxon>Heteroptera</taxon>
        <taxon>Panheteroptera</taxon>
        <taxon>Cimicomorpha</taxon>
        <taxon>Miridae</taxon>
        <taxon>Dicyphina</taxon>
        <taxon>Nesidiocoris</taxon>
    </lineage>
</organism>
<keyword evidence="3" id="KW-0114">cAMP</keyword>
<dbReference type="AlphaFoldDB" id="A0A6H5G7Q5"/>
<sequence length="451" mass="50984">MIFFTEKQKVLEETEQYNRILKREDSPGMDVMNWGAGPEILTKWKNFLAETSVQELSRLLPEELFRKFLEETSALSLEMRKLLTENLNAALMDYSTEWIRSVLNEYLSEGLAECIGGEIGQNFPRELLGESKFLSGAVEFGKSEVLDAEVSSTWGKIAHQPLEVPVSDDVVPQDFRNLLVNFIKQFREDMPEDVLDYAVNYFQLVNPAGGDGVTETTRSPSLSSGNSGLTKSCHIYARRKSIRTQSVIPESAALSNSQNTFEKSEEDVDLLNKGLSNCFMFHHFGISGYADIIRNMYRISFSKNEIAVAEGDEAGAFYVIESGLFEVSCKRQEKPVRILKKYDFFGESCLIGETPSPYTVLALEDSVAWCLFGEMFRYLSLADGFQRRNNVNYVMNKKVGIYQKLTHEEKQKILDCAESRSLKRADVVYRAGALSDGLYMVLEGVVKLITV</sequence>
<accession>A0A6H5G7Q5</accession>
<dbReference type="GO" id="GO:0030552">
    <property type="term" value="F:cAMP binding"/>
    <property type="evidence" value="ECO:0007669"/>
    <property type="project" value="UniProtKB-KW"/>
</dbReference>
<gene>
    <name evidence="5" type="ORF">NTEN_LOCUS4517</name>
</gene>
<dbReference type="SUPFAM" id="SSF47391">
    <property type="entry name" value="Dimerization-anchoring domain of cAMP-dependent PK regulatory subunit"/>
    <property type="match status" value="1"/>
</dbReference>
<evidence type="ECO:0000313" key="6">
    <source>
        <dbReference type="Proteomes" id="UP000479000"/>
    </source>
</evidence>
<evidence type="ECO:0000313" key="5">
    <source>
        <dbReference type="EMBL" id="CAA9998234.1"/>
    </source>
</evidence>
<proteinExistence type="inferred from homology"/>
<dbReference type="SMART" id="SM00100">
    <property type="entry name" value="cNMP"/>
    <property type="match status" value="1"/>
</dbReference>
<protein>
    <recommendedName>
        <fullName evidence="4">Cyclic nucleotide-binding domain-containing protein</fullName>
    </recommendedName>
</protein>
<dbReference type="OrthoDB" id="417078at2759"/>
<dbReference type="GO" id="GO:0005829">
    <property type="term" value="C:cytosol"/>
    <property type="evidence" value="ECO:0007669"/>
    <property type="project" value="TreeGrafter"/>
</dbReference>
<dbReference type="GO" id="GO:0005952">
    <property type="term" value="C:cAMP-dependent protein kinase complex"/>
    <property type="evidence" value="ECO:0007669"/>
    <property type="project" value="InterPro"/>
</dbReference>
<dbReference type="Gene3D" id="2.60.120.10">
    <property type="entry name" value="Jelly Rolls"/>
    <property type="match status" value="2"/>
</dbReference>
<dbReference type="EMBL" id="CADCXU010006697">
    <property type="protein sequence ID" value="CAA9998234.1"/>
    <property type="molecule type" value="Genomic_DNA"/>
</dbReference>
<evidence type="ECO:0000256" key="2">
    <source>
        <dbReference type="ARBA" id="ARBA00022566"/>
    </source>
</evidence>
<reference evidence="5 6" key="1">
    <citation type="submission" date="2020-02" db="EMBL/GenBank/DDBJ databases">
        <authorList>
            <person name="Ferguson B K."/>
        </authorList>
    </citation>
    <scope>NUCLEOTIDE SEQUENCE [LARGE SCALE GENOMIC DNA]</scope>
</reference>
<dbReference type="PANTHER" id="PTHR11635:SF152">
    <property type="entry name" value="CAMP-DEPENDENT PROTEIN KINASE TYPE I REGULATORY SUBUNIT-RELATED"/>
    <property type="match status" value="1"/>
</dbReference>
<dbReference type="Pfam" id="PF00027">
    <property type="entry name" value="cNMP_binding"/>
    <property type="match status" value="1"/>
</dbReference>
<dbReference type="InterPro" id="IPR050503">
    <property type="entry name" value="cAMP-dep_PK_reg_su-like"/>
</dbReference>
<dbReference type="Proteomes" id="UP000479000">
    <property type="component" value="Unassembled WGS sequence"/>
</dbReference>
<dbReference type="InterPro" id="IPR000595">
    <property type="entry name" value="cNMP-bd_dom"/>
</dbReference>
<feature type="domain" description="Cyclic nucleotide-binding" evidence="4">
    <location>
        <begin position="280"/>
        <end position="397"/>
    </location>
</feature>
<dbReference type="InterPro" id="IPR014710">
    <property type="entry name" value="RmlC-like_jellyroll"/>
</dbReference>
<evidence type="ECO:0000259" key="4">
    <source>
        <dbReference type="PROSITE" id="PS50042"/>
    </source>
</evidence>
<keyword evidence="2" id="KW-0547">Nucleotide-binding</keyword>
<evidence type="ECO:0000256" key="3">
    <source>
        <dbReference type="ARBA" id="ARBA00023149"/>
    </source>
</evidence>
<keyword evidence="2" id="KW-0116">cAMP-binding</keyword>
<dbReference type="GO" id="GO:0004862">
    <property type="term" value="F:cAMP-dependent protein kinase inhibitor activity"/>
    <property type="evidence" value="ECO:0007669"/>
    <property type="project" value="TreeGrafter"/>
</dbReference>
<dbReference type="CDD" id="cd00038">
    <property type="entry name" value="CAP_ED"/>
    <property type="match status" value="1"/>
</dbReference>
<dbReference type="GO" id="GO:0034236">
    <property type="term" value="F:protein kinase A catalytic subunit binding"/>
    <property type="evidence" value="ECO:0007669"/>
    <property type="project" value="TreeGrafter"/>
</dbReference>
<dbReference type="PROSITE" id="PS50042">
    <property type="entry name" value="CNMP_BINDING_3"/>
    <property type="match status" value="2"/>
</dbReference>
<keyword evidence="6" id="KW-1185">Reference proteome</keyword>
<evidence type="ECO:0000256" key="1">
    <source>
        <dbReference type="ARBA" id="ARBA00005753"/>
    </source>
</evidence>
<dbReference type="InterPro" id="IPR018490">
    <property type="entry name" value="cNMP-bd_dom_sf"/>
</dbReference>
<comment type="similarity">
    <text evidence="1">Belongs to the cAMP-dependent kinase regulatory chain family.</text>
</comment>
<name>A0A6H5G7Q5_9HEMI</name>
<dbReference type="SUPFAM" id="SSF51206">
    <property type="entry name" value="cAMP-binding domain-like"/>
    <property type="match status" value="2"/>
</dbReference>